<reference evidence="2 4" key="2">
    <citation type="submission" date="2019-03" db="EMBL/GenBank/DDBJ databases">
        <title>Genomic Encyclopedia of Type Strains, Phase IV (KMG-IV): sequencing the most valuable type-strain genomes for metagenomic binning, comparative biology and taxonomic classification.</title>
        <authorList>
            <person name="Goeker M."/>
        </authorList>
    </citation>
    <scope>NUCLEOTIDE SEQUENCE [LARGE SCALE GENOMIC DNA]</scope>
    <source>
        <strain evidence="2 4">DSM 3764</strain>
    </source>
</reference>
<dbReference type="Pfam" id="PF05489">
    <property type="entry name" value="Phage_tail_X"/>
    <property type="match status" value="1"/>
</dbReference>
<dbReference type="Proteomes" id="UP000255108">
    <property type="component" value="Unassembled WGS sequence"/>
</dbReference>
<dbReference type="OrthoDB" id="8759063at2"/>
<evidence type="ECO:0000313" key="3">
    <source>
        <dbReference type="Proteomes" id="UP000255108"/>
    </source>
</evidence>
<proteinExistence type="predicted"/>
<name>A0A377QAU4_9NEIS</name>
<gene>
    <name evidence="2" type="ORF">EV682_1256</name>
    <name evidence="1" type="ORF">NCTC11159_02796</name>
</gene>
<dbReference type="AlphaFoldDB" id="A0A377QAU4"/>
<dbReference type="EMBL" id="SMBT01000025">
    <property type="protein sequence ID" value="TCU81203.1"/>
    <property type="molecule type" value="Genomic_DNA"/>
</dbReference>
<dbReference type="EMBL" id="UGHR01000001">
    <property type="protein sequence ID" value="STQ91719.1"/>
    <property type="molecule type" value="Genomic_DNA"/>
</dbReference>
<sequence length="68" mass="7527">MAKTIRTCDGDLLDRLCYAVYGHVKGTVEAVLARNHGLAAIKQPYPSGVMIHFPDLAAPMRETITLWE</sequence>
<reference evidence="1 3" key="1">
    <citation type="submission" date="2018-06" db="EMBL/GenBank/DDBJ databases">
        <authorList>
            <consortium name="Pathogen Informatics"/>
            <person name="Doyle S."/>
        </authorList>
    </citation>
    <scope>NUCLEOTIDE SEQUENCE [LARGE SCALE GENOMIC DNA]</scope>
    <source>
        <strain evidence="1 3">NCTC11159</strain>
    </source>
</reference>
<accession>A0A377QAU4</accession>
<dbReference type="RefSeq" id="WP_046352239.1">
    <property type="nucleotide sequence ID" value="NZ_CAWOLO010000025.1"/>
</dbReference>
<evidence type="ECO:0000313" key="1">
    <source>
        <dbReference type="EMBL" id="STQ91719.1"/>
    </source>
</evidence>
<evidence type="ECO:0000313" key="2">
    <source>
        <dbReference type="EMBL" id="TCU81203.1"/>
    </source>
</evidence>
<evidence type="ECO:0000313" key="4">
    <source>
        <dbReference type="Proteomes" id="UP000295794"/>
    </source>
</evidence>
<keyword evidence="4" id="KW-1185">Reference proteome</keyword>
<protein>
    <submittedName>
        <fullName evidence="1 2">Phage tail protein X</fullName>
    </submittedName>
</protein>
<dbReference type="Proteomes" id="UP000295794">
    <property type="component" value="Unassembled WGS sequence"/>
</dbReference>
<organism evidence="1 3">
    <name type="scientific">Iodobacter fluviatilis</name>
    <dbReference type="NCBI Taxonomy" id="537"/>
    <lineage>
        <taxon>Bacteria</taxon>
        <taxon>Pseudomonadati</taxon>
        <taxon>Pseudomonadota</taxon>
        <taxon>Betaproteobacteria</taxon>
        <taxon>Neisseriales</taxon>
        <taxon>Chitinibacteraceae</taxon>
        <taxon>Iodobacter</taxon>
    </lineage>
</organism>
<dbReference type="InterPro" id="IPR008861">
    <property type="entry name" value="GpX-like"/>
</dbReference>